<protein>
    <recommendedName>
        <fullName evidence="1">Polymerase nucleotidyl transferase domain-containing protein</fullName>
    </recommendedName>
</protein>
<dbReference type="AlphaFoldDB" id="A0A133VMJ5"/>
<dbReference type="Gene3D" id="3.30.460.10">
    <property type="entry name" value="Beta Polymerase, domain 2"/>
    <property type="match status" value="1"/>
</dbReference>
<evidence type="ECO:0000313" key="2">
    <source>
        <dbReference type="EMBL" id="KXB07674.1"/>
    </source>
</evidence>
<dbReference type="Pfam" id="PF01909">
    <property type="entry name" value="NTP_transf_2"/>
    <property type="match status" value="1"/>
</dbReference>
<dbReference type="GO" id="GO:0016779">
    <property type="term" value="F:nucleotidyltransferase activity"/>
    <property type="evidence" value="ECO:0007669"/>
    <property type="project" value="InterPro"/>
</dbReference>
<evidence type="ECO:0000259" key="1">
    <source>
        <dbReference type="Pfam" id="PF01909"/>
    </source>
</evidence>
<evidence type="ECO:0000313" key="3">
    <source>
        <dbReference type="Proteomes" id="UP000070263"/>
    </source>
</evidence>
<dbReference type="EMBL" id="LHYE01000003">
    <property type="protein sequence ID" value="KXB07674.1"/>
    <property type="molecule type" value="Genomic_DNA"/>
</dbReference>
<proteinExistence type="predicted"/>
<dbReference type="SUPFAM" id="SSF81301">
    <property type="entry name" value="Nucleotidyltransferase"/>
    <property type="match status" value="1"/>
</dbReference>
<dbReference type="InterPro" id="IPR043519">
    <property type="entry name" value="NT_sf"/>
</dbReference>
<dbReference type="PANTHER" id="PTHR43449">
    <property type="entry name" value="NUCLEOTIDYLTRANSFERASE"/>
    <property type="match status" value="1"/>
</dbReference>
<sequence>MGEGYENWKMILFGSRAGERPHEYSDVDLIIVSKNFRGKDHFERASRMYDYWDSELPVDSLCYTPEEFDKLKNQVSIVSEAIKTGVEA</sequence>
<dbReference type="InterPro" id="IPR002934">
    <property type="entry name" value="Polymerase_NTP_transf_dom"/>
</dbReference>
<gene>
    <name evidence="2" type="ORF">AKJ51_00580</name>
</gene>
<feature type="domain" description="Polymerase nucleotidyl transferase" evidence="1">
    <location>
        <begin position="9"/>
        <end position="81"/>
    </location>
</feature>
<keyword evidence="3" id="KW-1185">Reference proteome</keyword>
<comment type="caution">
    <text evidence="2">The sequence shown here is derived from an EMBL/GenBank/DDBJ whole genome shotgun (WGS) entry which is preliminary data.</text>
</comment>
<dbReference type="CDD" id="cd05403">
    <property type="entry name" value="NT_KNTase_like"/>
    <property type="match status" value="1"/>
</dbReference>
<dbReference type="PANTHER" id="PTHR43449:SF1">
    <property type="entry name" value="POLYMERASE BETA NUCLEOTIDYLTRANSFERASE DOMAIN-CONTAINING PROTEIN"/>
    <property type="match status" value="1"/>
</dbReference>
<dbReference type="Proteomes" id="UP000070263">
    <property type="component" value="Unassembled WGS sequence"/>
</dbReference>
<reference evidence="2 3" key="1">
    <citation type="journal article" date="2016" name="Sci. Rep.">
        <title>Metabolic traits of an uncultured archaeal lineage -MSBL1- from brine pools of the Red Sea.</title>
        <authorList>
            <person name="Mwirichia R."/>
            <person name="Alam I."/>
            <person name="Rashid M."/>
            <person name="Vinu M."/>
            <person name="Ba-Alawi W."/>
            <person name="Anthony Kamau A."/>
            <person name="Kamanda Ngugi D."/>
            <person name="Goker M."/>
            <person name="Klenk H.P."/>
            <person name="Bajic V."/>
            <person name="Stingl U."/>
        </authorList>
    </citation>
    <scope>NUCLEOTIDE SEQUENCE [LARGE SCALE GENOMIC DNA]</scope>
    <source>
        <strain evidence="2">SCGC-AAA382A20</strain>
    </source>
</reference>
<name>A0A133VMJ5_9EURY</name>
<organism evidence="2 3">
    <name type="scientific">candidate division MSBL1 archaeon SCGC-AAA382A20</name>
    <dbReference type="NCBI Taxonomy" id="1698280"/>
    <lineage>
        <taxon>Archaea</taxon>
        <taxon>Methanobacteriati</taxon>
        <taxon>Methanobacteriota</taxon>
        <taxon>candidate division MSBL1</taxon>
    </lineage>
</organism>
<accession>A0A133VMJ5</accession>